<evidence type="ECO:0000259" key="2">
    <source>
        <dbReference type="Pfam" id="PF13529"/>
    </source>
</evidence>
<proteinExistence type="predicted"/>
<organism evidence="3 4">
    <name type="scientific">Pseudobacteroides cellulosolvens ATCC 35603 = DSM 2933</name>
    <dbReference type="NCBI Taxonomy" id="398512"/>
    <lineage>
        <taxon>Bacteria</taxon>
        <taxon>Bacillati</taxon>
        <taxon>Bacillota</taxon>
        <taxon>Clostridia</taxon>
        <taxon>Eubacteriales</taxon>
        <taxon>Oscillospiraceae</taxon>
        <taxon>Pseudobacteroides</taxon>
    </lineage>
</organism>
<dbReference type="Pfam" id="PF13529">
    <property type="entry name" value="Peptidase_C39_2"/>
    <property type="match status" value="1"/>
</dbReference>
<dbReference type="AlphaFoldDB" id="A0A0L6JPY4"/>
<dbReference type="RefSeq" id="WP_028308403.1">
    <property type="nucleotide sequence ID" value="NZ_JQKC01000035.1"/>
</dbReference>
<dbReference type="eggNOG" id="COG4990">
    <property type="taxonomic scope" value="Bacteria"/>
</dbReference>
<evidence type="ECO:0000313" key="4">
    <source>
        <dbReference type="Proteomes" id="UP000036923"/>
    </source>
</evidence>
<keyword evidence="1" id="KW-1133">Transmembrane helix</keyword>
<sequence length="282" mass="30696">MAIDPITSKLLTHLAIKTATDAEARKRLLILILTPLMAVLLIITMFFYILTHPLEFLGQFFNGEALTAVEQLQNDFGMYQSILQTDPDYIDNYGKSYEGVTIYNQGETPVVYYNQLDSRWADKPYGTDTIGGYACGPTSMAMVVSSLTNTMIDPVQMSKWSYENGYWCKSSGSYHALIPGAAKAFGLDVEGCSATESQRIVDALSSGKMVVAIMTKGHFTSSGHFIVLRGVTEEGKILVADPASNKRSKQEWDLSIILNEASKSAGAGGPFWIISRSAGGGV</sequence>
<name>A0A0L6JPY4_9FIRM</name>
<evidence type="ECO:0000256" key="1">
    <source>
        <dbReference type="SAM" id="Phobius"/>
    </source>
</evidence>
<keyword evidence="1" id="KW-0472">Membrane</keyword>
<dbReference type="EMBL" id="LGTC01000001">
    <property type="protein sequence ID" value="KNY27740.1"/>
    <property type="molecule type" value="Genomic_DNA"/>
</dbReference>
<accession>A0A0L6JPY4</accession>
<dbReference type="Proteomes" id="UP000036923">
    <property type="component" value="Unassembled WGS sequence"/>
</dbReference>
<protein>
    <recommendedName>
        <fullName evidence="2">Peptidase C39-like domain-containing protein</fullName>
    </recommendedName>
</protein>
<feature type="transmembrane region" description="Helical" evidence="1">
    <location>
        <begin position="28"/>
        <end position="50"/>
    </location>
</feature>
<reference evidence="4" key="1">
    <citation type="submission" date="2015-07" db="EMBL/GenBank/DDBJ databases">
        <title>Near-Complete Genome Sequence of the Cellulolytic Bacterium Bacteroides (Pseudobacteroides) cellulosolvens ATCC 35603.</title>
        <authorList>
            <person name="Dassa B."/>
            <person name="Utturkar S.M."/>
            <person name="Klingeman D.M."/>
            <person name="Hurt R.A."/>
            <person name="Keller M."/>
            <person name="Xu J."/>
            <person name="Reddy Y.H.K."/>
            <person name="Borovok I."/>
            <person name="Grinberg I.R."/>
            <person name="Lamed R."/>
            <person name="Zhivin O."/>
            <person name="Bayer E.A."/>
            <person name="Brown S.D."/>
        </authorList>
    </citation>
    <scope>NUCLEOTIDE SEQUENCE [LARGE SCALE GENOMIC DNA]</scope>
    <source>
        <strain evidence="4">DSM 2933</strain>
    </source>
</reference>
<gene>
    <name evidence="3" type="ORF">Bccel_3011</name>
</gene>
<evidence type="ECO:0000313" key="3">
    <source>
        <dbReference type="EMBL" id="KNY27740.1"/>
    </source>
</evidence>
<dbReference type="Gene3D" id="3.90.70.10">
    <property type="entry name" value="Cysteine proteinases"/>
    <property type="match status" value="1"/>
</dbReference>
<dbReference type="STRING" id="398512.Bccel_3011"/>
<feature type="domain" description="Peptidase C39-like" evidence="2">
    <location>
        <begin position="110"/>
        <end position="243"/>
    </location>
</feature>
<dbReference type="InterPro" id="IPR039564">
    <property type="entry name" value="Peptidase_C39-like"/>
</dbReference>
<keyword evidence="1" id="KW-0812">Transmembrane</keyword>
<comment type="caution">
    <text evidence="3">The sequence shown here is derived from an EMBL/GenBank/DDBJ whole genome shotgun (WGS) entry which is preliminary data.</text>
</comment>
<dbReference type="OrthoDB" id="3186156at2"/>
<keyword evidence="4" id="KW-1185">Reference proteome</keyword>
<dbReference type="PATRIC" id="fig|398512.5.peg.3160"/>